<feature type="transmembrane region" description="Helical" evidence="1">
    <location>
        <begin position="25"/>
        <end position="47"/>
    </location>
</feature>
<evidence type="ECO:0000256" key="2">
    <source>
        <dbReference type="SAM" id="SignalP"/>
    </source>
</evidence>
<reference evidence="3 4" key="1">
    <citation type="journal article" date="2019" name="J. Hered.">
        <title>An Improved Genome Assembly for Drosophila navojoa, the Basal Species in the mojavensis Cluster.</title>
        <authorList>
            <person name="Vanderlinde T."/>
            <person name="Dupim E.G."/>
            <person name="Nazario-Yepiz N.O."/>
            <person name="Carvalho A.B."/>
        </authorList>
    </citation>
    <scope>NUCLEOTIDE SEQUENCE [LARGE SCALE GENOMIC DNA]</scope>
    <source>
        <strain evidence="3">Navoj_Jal97</strain>
        <tissue evidence="3">Whole organism</tissue>
    </source>
</reference>
<keyword evidence="4" id="KW-1185">Reference proteome</keyword>
<keyword evidence="1" id="KW-0472">Membrane</keyword>
<feature type="signal peptide" evidence="2">
    <location>
        <begin position="1"/>
        <end position="16"/>
    </location>
</feature>
<protein>
    <submittedName>
        <fullName evidence="3">Uncharacterized protein</fullName>
    </submittedName>
</protein>
<accession>A0A484AYS8</accession>
<dbReference type="AlphaFoldDB" id="A0A484AYS8"/>
<name>A0A484AYS8_DRONA</name>
<keyword evidence="1" id="KW-0812">Transmembrane</keyword>
<evidence type="ECO:0000313" key="3">
    <source>
        <dbReference type="EMBL" id="TDG41583.1"/>
    </source>
</evidence>
<keyword evidence="1" id="KW-1133">Transmembrane helix</keyword>
<gene>
    <name evidence="3" type="ORF">AWZ03_011999</name>
</gene>
<sequence>MSAALLLLLLLDLELELELELELGVLASFTIFIGIPCILVSLMWHMLPRPAPRRPRDSNEFLAKFAPMQTPTAPTNPGWTHGPTDMGHWTWDTGRWTLAVSMAKAHCRR</sequence>
<proteinExistence type="predicted"/>
<comment type="caution">
    <text evidence="3">The sequence shown here is derived from an EMBL/GenBank/DDBJ whole genome shotgun (WGS) entry which is preliminary data.</text>
</comment>
<feature type="chain" id="PRO_5019858709" evidence="2">
    <location>
        <begin position="17"/>
        <end position="109"/>
    </location>
</feature>
<evidence type="ECO:0000256" key="1">
    <source>
        <dbReference type="SAM" id="Phobius"/>
    </source>
</evidence>
<evidence type="ECO:0000313" key="4">
    <source>
        <dbReference type="Proteomes" id="UP000295192"/>
    </source>
</evidence>
<dbReference type="EMBL" id="LSRL02000331">
    <property type="protein sequence ID" value="TDG41583.1"/>
    <property type="molecule type" value="Genomic_DNA"/>
</dbReference>
<keyword evidence="2" id="KW-0732">Signal</keyword>
<organism evidence="3 4">
    <name type="scientific">Drosophila navojoa</name>
    <name type="common">Fruit fly</name>
    <dbReference type="NCBI Taxonomy" id="7232"/>
    <lineage>
        <taxon>Eukaryota</taxon>
        <taxon>Metazoa</taxon>
        <taxon>Ecdysozoa</taxon>
        <taxon>Arthropoda</taxon>
        <taxon>Hexapoda</taxon>
        <taxon>Insecta</taxon>
        <taxon>Pterygota</taxon>
        <taxon>Neoptera</taxon>
        <taxon>Endopterygota</taxon>
        <taxon>Diptera</taxon>
        <taxon>Brachycera</taxon>
        <taxon>Muscomorpha</taxon>
        <taxon>Ephydroidea</taxon>
        <taxon>Drosophilidae</taxon>
        <taxon>Drosophila</taxon>
    </lineage>
</organism>
<dbReference type="Proteomes" id="UP000295192">
    <property type="component" value="Unassembled WGS sequence"/>
</dbReference>